<dbReference type="InterPro" id="IPR020846">
    <property type="entry name" value="MFS_dom"/>
</dbReference>
<feature type="transmembrane region" description="Helical" evidence="8">
    <location>
        <begin position="406"/>
        <end position="425"/>
    </location>
</feature>
<dbReference type="PROSITE" id="PS50850">
    <property type="entry name" value="MFS"/>
    <property type="match status" value="1"/>
</dbReference>
<dbReference type="PANTHER" id="PTHR42718">
    <property type="entry name" value="MAJOR FACILITATOR SUPERFAMILY MULTIDRUG TRANSPORTER MFSC"/>
    <property type="match status" value="1"/>
</dbReference>
<gene>
    <name evidence="10" type="ORF">AVL59_19155</name>
    <name evidence="11" type="ORF">J2Z21_002739</name>
</gene>
<feature type="transmembrane region" description="Helical" evidence="8">
    <location>
        <begin position="115"/>
        <end position="134"/>
    </location>
</feature>
<dbReference type="Pfam" id="PF07690">
    <property type="entry name" value="MFS_1"/>
    <property type="match status" value="1"/>
</dbReference>
<keyword evidence="5 8" id="KW-1133">Transmembrane helix</keyword>
<dbReference type="GO" id="GO:0022857">
    <property type="term" value="F:transmembrane transporter activity"/>
    <property type="evidence" value="ECO:0007669"/>
    <property type="project" value="InterPro"/>
</dbReference>
<reference evidence="11 13" key="2">
    <citation type="submission" date="2021-03" db="EMBL/GenBank/DDBJ databases">
        <title>Genomic Encyclopedia of Type Strains, Phase IV (KMG-IV): sequencing the most valuable type-strain genomes for metagenomic binning, comparative biology and taxonomic classification.</title>
        <authorList>
            <person name="Goeker M."/>
        </authorList>
    </citation>
    <scope>NUCLEOTIDE SEQUENCE [LARGE SCALE GENOMIC DNA]</scope>
    <source>
        <strain evidence="11 13">DSM 40499</strain>
    </source>
</reference>
<keyword evidence="3" id="KW-1003">Cell membrane</keyword>
<dbReference type="InterPro" id="IPR011701">
    <property type="entry name" value="MFS"/>
</dbReference>
<evidence type="ECO:0000256" key="5">
    <source>
        <dbReference type="ARBA" id="ARBA00022989"/>
    </source>
</evidence>
<proteinExistence type="predicted"/>
<evidence type="ECO:0000313" key="10">
    <source>
        <dbReference type="EMBL" id="ANP51442.1"/>
    </source>
</evidence>
<feature type="transmembrane region" description="Helical" evidence="8">
    <location>
        <begin position="363"/>
        <end position="385"/>
    </location>
</feature>
<evidence type="ECO:0000256" key="3">
    <source>
        <dbReference type="ARBA" id="ARBA00022475"/>
    </source>
</evidence>
<protein>
    <submittedName>
        <fullName evidence="11">EmrB/QacA subfamily drug resistance transporter</fullName>
    </submittedName>
    <submittedName>
        <fullName evidence="10">MFS transporter</fullName>
    </submittedName>
</protein>
<evidence type="ECO:0000313" key="13">
    <source>
        <dbReference type="Proteomes" id="UP001519309"/>
    </source>
</evidence>
<keyword evidence="6 8" id="KW-0472">Membrane</keyword>
<evidence type="ECO:0000256" key="6">
    <source>
        <dbReference type="ARBA" id="ARBA00023136"/>
    </source>
</evidence>
<keyword evidence="4 8" id="KW-0812">Transmembrane</keyword>
<evidence type="ECO:0000313" key="12">
    <source>
        <dbReference type="Proteomes" id="UP000092659"/>
    </source>
</evidence>
<feature type="transmembrane region" description="Helical" evidence="8">
    <location>
        <begin position="15"/>
        <end position="38"/>
    </location>
</feature>
<evidence type="ECO:0000256" key="4">
    <source>
        <dbReference type="ARBA" id="ARBA00022692"/>
    </source>
</evidence>
<feature type="transmembrane region" description="Helical" evidence="8">
    <location>
        <begin position="58"/>
        <end position="75"/>
    </location>
</feature>
<feature type="transmembrane region" description="Helical" evidence="8">
    <location>
        <begin position="437"/>
        <end position="456"/>
    </location>
</feature>
<feature type="transmembrane region" description="Helical" evidence="8">
    <location>
        <begin position="170"/>
        <end position="188"/>
    </location>
</feature>
<dbReference type="Gene3D" id="1.20.1720.10">
    <property type="entry name" value="Multidrug resistance protein D"/>
    <property type="match status" value="1"/>
</dbReference>
<dbReference type="EMBL" id="CP016279">
    <property type="protein sequence ID" value="ANP51442.1"/>
    <property type="molecule type" value="Genomic_DNA"/>
</dbReference>
<dbReference type="InterPro" id="IPR005829">
    <property type="entry name" value="Sugar_transporter_CS"/>
</dbReference>
<dbReference type="GO" id="GO:0046677">
    <property type="term" value="P:response to antibiotic"/>
    <property type="evidence" value="ECO:0007669"/>
    <property type="project" value="UniProtKB-KW"/>
</dbReference>
<keyword evidence="2" id="KW-0813">Transport</keyword>
<comment type="subcellular location">
    <subcellularLocation>
        <location evidence="1">Cell membrane</location>
        <topology evidence="1">Multi-pass membrane protein</topology>
    </subcellularLocation>
</comment>
<evidence type="ECO:0000256" key="2">
    <source>
        <dbReference type="ARBA" id="ARBA00022448"/>
    </source>
</evidence>
<reference evidence="10 12" key="1">
    <citation type="submission" date="2016-06" db="EMBL/GenBank/DDBJ databases">
        <title>Complete genome sequence of Streptomyces griseochromogenes ATCC 14511, the Blasticidin S producer.</title>
        <authorList>
            <person name="Wu L."/>
        </authorList>
    </citation>
    <scope>NUCLEOTIDE SEQUENCE [LARGE SCALE GENOMIC DNA]</scope>
    <source>
        <strain evidence="10 12">ATCC 14511</strain>
    </source>
</reference>
<evidence type="ECO:0000256" key="7">
    <source>
        <dbReference type="ARBA" id="ARBA00023251"/>
    </source>
</evidence>
<evidence type="ECO:0000256" key="8">
    <source>
        <dbReference type="SAM" id="Phobius"/>
    </source>
</evidence>
<dbReference type="OrthoDB" id="7375466at2"/>
<dbReference type="InterPro" id="IPR036259">
    <property type="entry name" value="MFS_trans_sf"/>
</dbReference>
<feature type="domain" description="Major facilitator superfamily (MFS) profile" evidence="9">
    <location>
        <begin position="16"/>
        <end position="461"/>
    </location>
</feature>
<dbReference type="PANTHER" id="PTHR42718:SF42">
    <property type="entry name" value="EXPORT PROTEIN"/>
    <property type="match status" value="1"/>
</dbReference>
<dbReference type="InterPro" id="IPR004638">
    <property type="entry name" value="EmrB-like"/>
</dbReference>
<name>A0A1B1AY46_9ACTN</name>
<dbReference type="AlphaFoldDB" id="A0A1B1AY46"/>
<dbReference type="STRING" id="68214.AVL59_19155"/>
<organism evidence="10 12">
    <name type="scientific">Streptomyces griseochromogenes</name>
    <dbReference type="NCBI Taxonomy" id="68214"/>
    <lineage>
        <taxon>Bacteria</taxon>
        <taxon>Bacillati</taxon>
        <taxon>Actinomycetota</taxon>
        <taxon>Actinomycetes</taxon>
        <taxon>Kitasatosporales</taxon>
        <taxon>Streptomycetaceae</taxon>
        <taxon>Streptomyces</taxon>
    </lineage>
</organism>
<evidence type="ECO:0000259" key="9">
    <source>
        <dbReference type="PROSITE" id="PS50850"/>
    </source>
</evidence>
<keyword evidence="7" id="KW-0046">Antibiotic resistance</keyword>
<feature type="transmembrane region" description="Helical" evidence="8">
    <location>
        <begin position="304"/>
        <end position="322"/>
    </location>
</feature>
<feature type="transmembrane region" description="Helical" evidence="8">
    <location>
        <begin position="232"/>
        <end position="249"/>
    </location>
</feature>
<feature type="transmembrane region" description="Helical" evidence="8">
    <location>
        <begin position="200"/>
        <end position="220"/>
    </location>
</feature>
<feature type="transmembrane region" description="Helical" evidence="8">
    <location>
        <begin position="270"/>
        <end position="292"/>
    </location>
</feature>
<dbReference type="Proteomes" id="UP001519309">
    <property type="component" value="Unassembled WGS sequence"/>
</dbReference>
<feature type="transmembrane region" description="Helical" evidence="8">
    <location>
        <begin position="334"/>
        <end position="351"/>
    </location>
</feature>
<keyword evidence="13" id="KW-1185">Reference proteome</keyword>
<dbReference type="Gene3D" id="1.20.1250.20">
    <property type="entry name" value="MFS general substrate transporter like domains"/>
    <property type="match status" value="1"/>
</dbReference>
<evidence type="ECO:0000313" key="11">
    <source>
        <dbReference type="EMBL" id="MBP2049803.1"/>
    </source>
</evidence>
<dbReference type="EMBL" id="JAGGLP010000005">
    <property type="protein sequence ID" value="MBP2049803.1"/>
    <property type="molecule type" value="Genomic_DNA"/>
</dbReference>
<dbReference type="SUPFAM" id="SSF103473">
    <property type="entry name" value="MFS general substrate transporter"/>
    <property type="match status" value="1"/>
</dbReference>
<feature type="transmembrane region" description="Helical" evidence="8">
    <location>
        <begin position="141"/>
        <end position="164"/>
    </location>
</feature>
<dbReference type="NCBIfam" id="TIGR00711">
    <property type="entry name" value="efflux_EmrB"/>
    <property type="match status" value="1"/>
</dbReference>
<evidence type="ECO:0000256" key="1">
    <source>
        <dbReference type="ARBA" id="ARBA00004651"/>
    </source>
</evidence>
<dbReference type="Proteomes" id="UP000092659">
    <property type="component" value="Chromosome"/>
</dbReference>
<dbReference type="CDD" id="cd17321">
    <property type="entry name" value="MFS_MMR_MDR_like"/>
    <property type="match status" value="1"/>
</dbReference>
<dbReference type="GO" id="GO:0005886">
    <property type="term" value="C:plasma membrane"/>
    <property type="evidence" value="ECO:0007669"/>
    <property type="project" value="UniProtKB-SubCell"/>
</dbReference>
<dbReference type="RefSeq" id="WP_067305882.1">
    <property type="nucleotide sequence ID" value="NZ_CP016279.1"/>
</dbReference>
<feature type="transmembrane region" description="Helical" evidence="8">
    <location>
        <begin position="82"/>
        <end position="109"/>
    </location>
</feature>
<sequence>MQSAESGAAAPHKGWTLALSSVGVFMAALDALVVTTALPVLRTSLNAGLGDLEWTVNAYVLTFACLLLPAAALADRFGRRRVFAVGLVVFAAASAMAALAPSVGVLIAARAGEGLGAAVIMPISLTLISDAFPVEKRGAAIGMWGAVSGVAVAIGPVVGGAVVSGLNWHWIFWFNVPIGVVAALLSLSRLTESYGPRQPLDLYGLALACAGFFLLAWGLVRVSSVGWGSAQVIFSLLAGAVVVAAFLVVEGRRSRPMVRLDLFRNRAFNAASWVTFFMYAALFGALFLMSQFLQTGLGDSPLKAGLHLLAWTGVSMFIAPAVGPLADKYGNRPFMALGMALQAIGFGWVAMVAKPGMGFGELIGGLLVAGAGIGIVFPTVANGVMTSVGPDETGIASGTSATLRELGGVFGVAFTASVFSHAGNYTSHQTFITNFSHALWLCAALSAVAIGVSLAYPRHRALTDAPAPAVQPVGAAVPMVND</sequence>
<accession>A0A1B1AY46</accession>
<dbReference type="PROSITE" id="PS00216">
    <property type="entry name" value="SUGAR_TRANSPORT_1"/>
    <property type="match status" value="1"/>
</dbReference>
<dbReference type="KEGG" id="sgs:AVL59_19155"/>